<accession>A0A385EG98</accession>
<evidence type="ECO:0000313" key="1">
    <source>
        <dbReference type="EMBL" id="AXQ70195.1"/>
    </source>
</evidence>
<reference evidence="1" key="1">
    <citation type="submission" date="2018-06" db="EMBL/GenBank/DDBJ databases">
        <title>Complete genome sequence of Salmonella Infantis bacteriophage VSiP.</title>
        <authorList>
            <person name="Volozhantsev N."/>
            <person name="Denisenko E."/>
            <person name="Verevkin V."/>
            <person name="Myakinina V."/>
            <person name="Kislichkina A."/>
            <person name="Krasilnikova V."/>
        </authorList>
    </citation>
    <scope>NUCLEOTIDE SEQUENCE [LARGE SCALE GENOMIC DNA]</scope>
</reference>
<dbReference type="Proteomes" id="UP000262209">
    <property type="component" value="Segment"/>
</dbReference>
<dbReference type="EMBL" id="MH424444">
    <property type="protein sequence ID" value="AXQ70195.1"/>
    <property type="molecule type" value="Genomic_DNA"/>
</dbReference>
<keyword evidence="2" id="KW-1185">Reference proteome</keyword>
<gene>
    <name evidence="1" type="ORF">vsip_10</name>
</gene>
<protein>
    <submittedName>
        <fullName evidence="1">Uncharacterized protein</fullName>
    </submittedName>
</protein>
<sequence>MTDMKSIITKAWDIKETIKFMRQLPIGIEFSAWDLVDVFIENNGGDKDATVNGEWYSLWNNMAAGFSLRKNNEGLALFTRIKESSGCLPR</sequence>
<name>A0A385EG98_9CAUD</name>
<proteinExistence type="predicted"/>
<organism evidence="1">
    <name type="scientific">Salmonella virus VSiP</name>
    <dbReference type="NCBI Taxonomy" id="2301721"/>
    <lineage>
        <taxon>Viruses</taxon>
        <taxon>Duplodnaviria</taxon>
        <taxon>Heunggongvirae</taxon>
        <taxon>Uroviricota</taxon>
        <taxon>Caudoviricetes</taxon>
        <taxon>Sarkviridae</taxon>
        <taxon>Guernseyvirinae</taxon>
        <taxon>Cornellvirus</taxon>
        <taxon>Cornellvirus VSiP</taxon>
    </lineage>
</organism>
<evidence type="ECO:0000313" key="2">
    <source>
        <dbReference type="Proteomes" id="UP000262209"/>
    </source>
</evidence>